<proteinExistence type="predicted"/>
<dbReference type="InterPro" id="IPR000683">
    <property type="entry name" value="Gfo/Idh/MocA-like_OxRdtase_N"/>
</dbReference>
<feature type="domain" description="Gfo/Idh/MocA-like oxidoreductase bacterial type C-terminal" evidence="2">
    <location>
        <begin position="214"/>
        <end position="406"/>
    </location>
</feature>
<dbReference type="PROSITE" id="PS51318">
    <property type="entry name" value="TAT"/>
    <property type="match status" value="1"/>
</dbReference>
<dbReference type="InterPro" id="IPR050463">
    <property type="entry name" value="Gfo/Idh/MocA_oxidrdct_glycsds"/>
</dbReference>
<dbReference type="InterPro" id="IPR043906">
    <property type="entry name" value="Gfo/Idh/MocA_OxRdtase_bact_C"/>
</dbReference>
<accession>E8QYA3</accession>
<dbReference type="Pfam" id="PF19051">
    <property type="entry name" value="GFO_IDH_MocA_C2"/>
    <property type="match status" value="1"/>
</dbReference>
<dbReference type="InParanoid" id="E8QYA3"/>
<evidence type="ECO:0000313" key="3">
    <source>
        <dbReference type="EMBL" id="ADV63098.1"/>
    </source>
</evidence>
<dbReference type="SUPFAM" id="SSF55347">
    <property type="entry name" value="Glyceraldehyde-3-phosphate dehydrogenase-like, C-terminal domain"/>
    <property type="match status" value="1"/>
</dbReference>
<dbReference type="PANTHER" id="PTHR43818">
    <property type="entry name" value="BCDNA.GH03377"/>
    <property type="match status" value="1"/>
</dbReference>
<dbReference type="InterPro" id="IPR036291">
    <property type="entry name" value="NAD(P)-bd_dom_sf"/>
</dbReference>
<protein>
    <submittedName>
        <fullName evidence="3">Oxidoreductase domain protein</fullName>
    </submittedName>
</protein>
<dbReference type="OrthoDB" id="9788246at2"/>
<gene>
    <name evidence="3" type="ordered locus">Isop_2526</name>
</gene>
<organism evidence="3 4">
    <name type="scientific">Isosphaera pallida (strain ATCC 43644 / DSM 9630 / IS1B)</name>
    <dbReference type="NCBI Taxonomy" id="575540"/>
    <lineage>
        <taxon>Bacteria</taxon>
        <taxon>Pseudomonadati</taxon>
        <taxon>Planctomycetota</taxon>
        <taxon>Planctomycetia</taxon>
        <taxon>Isosphaerales</taxon>
        <taxon>Isosphaeraceae</taxon>
        <taxon>Isosphaera</taxon>
    </lineage>
</organism>
<dbReference type="SUPFAM" id="SSF51735">
    <property type="entry name" value="NAD(P)-binding Rossmann-fold domains"/>
    <property type="match status" value="1"/>
</dbReference>
<dbReference type="InterPro" id="IPR006311">
    <property type="entry name" value="TAT_signal"/>
</dbReference>
<reference key="1">
    <citation type="submission" date="2010-11" db="EMBL/GenBank/DDBJ databases">
        <title>The complete sequence of chromosome of Isophaera pallida ATCC 43644.</title>
        <authorList>
            <consortium name="US DOE Joint Genome Institute (JGI-PGF)"/>
            <person name="Lucas S."/>
            <person name="Copeland A."/>
            <person name="Lapidus A."/>
            <person name="Bruce D."/>
            <person name="Goodwin L."/>
            <person name="Pitluck S."/>
            <person name="Kyrpides N."/>
            <person name="Mavromatis K."/>
            <person name="Pagani I."/>
            <person name="Ivanova N."/>
            <person name="Saunders E."/>
            <person name="Brettin T."/>
            <person name="Detter J.C."/>
            <person name="Han C."/>
            <person name="Tapia R."/>
            <person name="Land M."/>
            <person name="Hauser L."/>
            <person name="Markowitz V."/>
            <person name="Cheng J.-F."/>
            <person name="Hugenholtz P."/>
            <person name="Woyke T."/>
            <person name="Wu D."/>
            <person name="Eisen J.A."/>
        </authorList>
    </citation>
    <scope>NUCLEOTIDE SEQUENCE</scope>
    <source>
        <strain>ATCC 43644</strain>
    </source>
</reference>
<dbReference type="HOGENOM" id="CLU_023194_24_0_0"/>
<dbReference type="EMBL" id="CP002353">
    <property type="protein sequence ID" value="ADV63098.1"/>
    <property type="molecule type" value="Genomic_DNA"/>
</dbReference>
<dbReference type="PANTHER" id="PTHR43818:SF5">
    <property type="entry name" value="OXIDOREDUCTASE FAMILY PROTEIN"/>
    <property type="match status" value="1"/>
</dbReference>
<name>E8QYA3_ISOPI</name>
<dbReference type="AlphaFoldDB" id="E8QYA3"/>
<dbReference type="Gene3D" id="3.30.360.10">
    <property type="entry name" value="Dihydrodipicolinate Reductase, domain 2"/>
    <property type="match status" value="1"/>
</dbReference>
<sequence>MSGSFTRRDFLGWSLGTGAAVWSGFPTVVPASALGRGGWVAPSARIRLGHIGVANQGTSNLKAFFGCKNSMTTAVCDVDRDHLAAAAALVEKTEGQARSCLTFGDYRKLIESPEVDAVVVTTPDHWHALPVIDACAANKPVYVEKPLSLTITEGRLMVQAARRAGVAVQTGSQQRSDARFRLACELVRSGALGRIESVIVGLPGVNFQGPAVADSPPPAQLDYDFWLGPAPKRPYNAKRVHYNFRFFWDYSGGQLTNWGAHHLDIVQWALGMDESGPLVVEAYADFHPEGWFEVPTRSHVTYEYAGGVTVRCVQGGKERHGVTFVGSQGTLFVDRNRIEANPPELLRVEPTTRLTVSKNHHANWLEAIVENRRPLCDVEIGHRSATVCHLGNLAIRTAINRHFGEDYRDIGRVEWEPTTETIVAFSGRPNPNSLLNRPYRQPWSLPSFDPSNRETTAS</sequence>
<dbReference type="eggNOG" id="COG0673">
    <property type="taxonomic scope" value="Bacteria"/>
</dbReference>
<dbReference type="STRING" id="575540.Isop_2526"/>
<reference evidence="3 4" key="2">
    <citation type="journal article" date="2011" name="Stand. Genomic Sci.">
        <title>Complete genome sequence of Isosphaera pallida type strain (IS1B).</title>
        <authorList>
            <consortium name="US DOE Joint Genome Institute (JGI-PGF)"/>
            <person name="Goker M."/>
            <person name="Cleland D."/>
            <person name="Saunders E."/>
            <person name="Lapidus A."/>
            <person name="Nolan M."/>
            <person name="Lucas S."/>
            <person name="Hammon N."/>
            <person name="Deshpande S."/>
            <person name="Cheng J.F."/>
            <person name="Tapia R."/>
            <person name="Han C."/>
            <person name="Goodwin L."/>
            <person name="Pitluck S."/>
            <person name="Liolios K."/>
            <person name="Pagani I."/>
            <person name="Ivanova N."/>
            <person name="Mavromatis K."/>
            <person name="Pati A."/>
            <person name="Chen A."/>
            <person name="Palaniappan K."/>
            <person name="Land M."/>
            <person name="Hauser L."/>
            <person name="Chang Y.J."/>
            <person name="Jeffries C.D."/>
            <person name="Detter J.C."/>
            <person name="Beck B."/>
            <person name="Woyke T."/>
            <person name="Bristow J."/>
            <person name="Eisen J.A."/>
            <person name="Markowitz V."/>
            <person name="Hugenholtz P."/>
            <person name="Kyrpides N.C."/>
            <person name="Klenk H.P."/>
        </authorList>
    </citation>
    <scope>NUCLEOTIDE SEQUENCE [LARGE SCALE GENOMIC DNA]</scope>
    <source>
        <strain evidence="4">ATCC 43644 / DSM 9630 / IS1B</strain>
    </source>
</reference>
<dbReference type="RefSeq" id="WP_013565386.1">
    <property type="nucleotide sequence ID" value="NC_014962.1"/>
</dbReference>
<dbReference type="GO" id="GO:0000166">
    <property type="term" value="F:nucleotide binding"/>
    <property type="evidence" value="ECO:0007669"/>
    <property type="project" value="InterPro"/>
</dbReference>
<dbReference type="Gene3D" id="3.40.50.720">
    <property type="entry name" value="NAD(P)-binding Rossmann-like Domain"/>
    <property type="match status" value="1"/>
</dbReference>
<evidence type="ECO:0000259" key="1">
    <source>
        <dbReference type="Pfam" id="PF01408"/>
    </source>
</evidence>
<keyword evidence="4" id="KW-1185">Reference proteome</keyword>
<dbReference type="KEGG" id="ipa:Isop_2526"/>
<feature type="domain" description="Gfo/Idh/MocA-like oxidoreductase N-terminal" evidence="1">
    <location>
        <begin position="47"/>
        <end position="171"/>
    </location>
</feature>
<dbReference type="Proteomes" id="UP000008631">
    <property type="component" value="Chromosome"/>
</dbReference>
<dbReference type="Pfam" id="PF01408">
    <property type="entry name" value="GFO_IDH_MocA"/>
    <property type="match status" value="1"/>
</dbReference>
<evidence type="ECO:0000313" key="4">
    <source>
        <dbReference type="Proteomes" id="UP000008631"/>
    </source>
</evidence>
<evidence type="ECO:0000259" key="2">
    <source>
        <dbReference type="Pfam" id="PF19051"/>
    </source>
</evidence>